<gene>
    <name evidence="2" type="ORF">RPMA_16315</name>
</gene>
<keyword evidence="1" id="KW-1133">Transmembrane helix</keyword>
<feature type="transmembrane region" description="Helical" evidence="1">
    <location>
        <begin position="21"/>
        <end position="38"/>
    </location>
</feature>
<protein>
    <submittedName>
        <fullName evidence="2">Uncharacterized protein</fullName>
    </submittedName>
</protein>
<reference evidence="2 3" key="1">
    <citation type="submission" date="2019-02" db="EMBL/GenBank/DDBJ databases">
        <title>Emended description of the genus Rhodopseudomonas and description of Rhodopseudomonas albus sp. nov., a non-phototrophic, heavy-metal-tolerant bacterium isolated from garden soil.</title>
        <authorList>
            <person name="Bao Z."/>
            <person name="Cao W.W."/>
            <person name="Sato Y."/>
            <person name="Nishizawa T."/>
            <person name="Zhao J."/>
            <person name="Guo Y."/>
            <person name="Ohta H."/>
        </authorList>
    </citation>
    <scope>NUCLEOTIDE SEQUENCE [LARGE SCALE GENOMIC DNA]</scope>
    <source>
        <strain evidence="2 3">SK50-23</strain>
    </source>
</reference>
<evidence type="ECO:0000313" key="3">
    <source>
        <dbReference type="Proteomes" id="UP000682843"/>
    </source>
</evidence>
<keyword evidence="1" id="KW-0812">Transmembrane</keyword>
<name>A0ABX8A9E9_9BRAD</name>
<organism evidence="2 3">
    <name type="scientific">Tardiphaga alba</name>
    <dbReference type="NCBI Taxonomy" id="340268"/>
    <lineage>
        <taxon>Bacteria</taxon>
        <taxon>Pseudomonadati</taxon>
        <taxon>Pseudomonadota</taxon>
        <taxon>Alphaproteobacteria</taxon>
        <taxon>Hyphomicrobiales</taxon>
        <taxon>Nitrobacteraceae</taxon>
        <taxon>Tardiphaga</taxon>
    </lineage>
</organism>
<dbReference type="EMBL" id="CP036498">
    <property type="protein sequence ID" value="QUS40224.1"/>
    <property type="molecule type" value="Genomic_DNA"/>
</dbReference>
<dbReference type="Proteomes" id="UP000682843">
    <property type="component" value="Chromosome"/>
</dbReference>
<keyword evidence="3" id="KW-1185">Reference proteome</keyword>
<accession>A0ABX8A9E9</accession>
<evidence type="ECO:0000313" key="2">
    <source>
        <dbReference type="EMBL" id="QUS40224.1"/>
    </source>
</evidence>
<evidence type="ECO:0000256" key="1">
    <source>
        <dbReference type="SAM" id="Phobius"/>
    </source>
</evidence>
<feature type="transmembrane region" description="Helical" evidence="1">
    <location>
        <begin position="50"/>
        <end position="66"/>
    </location>
</feature>
<keyword evidence="1" id="KW-0472">Membrane</keyword>
<sequence>MKRARAKAIALKSGDDAMNKWLYMLLHTAAAATFMFVLQRFVLQSTFESSLIWAMAFGLGAAVIAFKQTNR</sequence>
<proteinExistence type="predicted"/>